<evidence type="ECO:0000313" key="1">
    <source>
        <dbReference type="EMBL" id="KAK3220215.1"/>
    </source>
</evidence>
<gene>
    <name evidence="1" type="ORF">Dsin_014185</name>
</gene>
<dbReference type="Proteomes" id="UP001281410">
    <property type="component" value="Unassembled WGS sequence"/>
</dbReference>
<keyword evidence="2" id="KW-1185">Reference proteome</keyword>
<evidence type="ECO:0000313" key="2">
    <source>
        <dbReference type="Proteomes" id="UP001281410"/>
    </source>
</evidence>
<proteinExistence type="predicted"/>
<accession>A0AAE0AMD9</accession>
<sequence>MGSEDIDSLCANMTLMEKEGPVLRLEEGLKSAAGMQRLALSLVGKVITNKMVNTRGPWIFDGALIVLEEPSGKRGIENMVFNYSEFWVQIHRVPLLCMTKEIGHFLGSMVGVVKEIDVSASRECSYDFLRVTVVIDITKPLQWCLRVDVMGDGDDFAI</sequence>
<comment type="caution">
    <text evidence="1">The sequence shown here is derived from an EMBL/GenBank/DDBJ whole genome shotgun (WGS) entry which is preliminary data.</text>
</comment>
<protein>
    <recommendedName>
        <fullName evidence="3">DUF4283 domain-containing protein</fullName>
    </recommendedName>
</protein>
<dbReference type="PANTHER" id="PTHR31286">
    <property type="entry name" value="GLYCINE-RICH CELL WALL STRUCTURAL PROTEIN 1.8-LIKE"/>
    <property type="match status" value="1"/>
</dbReference>
<dbReference type="EMBL" id="JANJYJ010000004">
    <property type="protein sequence ID" value="KAK3220215.1"/>
    <property type="molecule type" value="Genomic_DNA"/>
</dbReference>
<evidence type="ECO:0008006" key="3">
    <source>
        <dbReference type="Google" id="ProtNLM"/>
    </source>
</evidence>
<reference evidence="1" key="1">
    <citation type="journal article" date="2023" name="Plant J.">
        <title>Genome sequences and population genomics provide insights into the demographic history, inbreeding, and mutation load of two 'living fossil' tree species of Dipteronia.</title>
        <authorList>
            <person name="Feng Y."/>
            <person name="Comes H.P."/>
            <person name="Chen J."/>
            <person name="Zhu S."/>
            <person name="Lu R."/>
            <person name="Zhang X."/>
            <person name="Li P."/>
            <person name="Qiu J."/>
            <person name="Olsen K.M."/>
            <person name="Qiu Y."/>
        </authorList>
    </citation>
    <scope>NUCLEOTIDE SEQUENCE</scope>
    <source>
        <strain evidence="1">NBL</strain>
    </source>
</reference>
<dbReference type="PANTHER" id="PTHR31286:SF167">
    <property type="entry name" value="OS09G0268800 PROTEIN"/>
    <property type="match status" value="1"/>
</dbReference>
<name>A0AAE0AMD9_9ROSI</name>
<organism evidence="1 2">
    <name type="scientific">Dipteronia sinensis</name>
    <dbReference type="NCBI Taxonomy" id="43782"/>
    <lineage>
        <taxon>Eukaryota</taxon>
        <taxon>Viridiplantae</taxon>
        <taxon>Streptophyta</taxon>
        <taxon>Embryophyta</taxon>
        <taxon>Tracheophyta</taxon>
        <taxon>Spermatophyta</taxon>
        <taxon>Magnoliopsida</taxon>
        <taxon>eudicotyledons</taxon>
        <taxon>Gunneridae</taxon>
        <taxon>Pentapetalae</taxon>
        <taxon>rosids</taxon>
        <taxon>malvids</taxon>
        <taxon>Sapindales</taxon>
        <taxon>Sapindaceae</taxon>
        <taxon>Hippocastanoideae</taxon>
        <taxon>Acereae</taxon>
        <taxon>Dipteronia</taxon>
    </lineage>
</organism>
<dbReference type="InterPro" id="IPR040256">
    <property type="entry name" value="At4g02000-like"/>
</dbReference>
<dbReference type="AlphaFoldDB" id="A0AAE0AMD9"/>